<keyword evidence="1" id="KW-0805">Transcription regulation</keyword>
<dbReference type="Gene3D" id="1.10.10.10">
    <property type="entry name" value="Winged helix-like DNA-binding domain superfamily/Winged helix DNA-binding domain"/>
    <property type="match status" value="1"/>
</dbReference>
<accession>A0A6I6F5U1</accession>
<dbReference type="PANTHER" id="PTHR30385">
    <property type="entry name" value="SIGMA FACTOR F FLAGELLAR"/>
    <property type="match status" value="1"/>
</dbReference>
<reference evidence="6 7" key="1">
    <citation type="submission" date="2019-12" db="EMBL/GenBank/DDBJ databases">
        <title>Genome sequenceing of Clostridium bovifaecis.</title>
        <authorList>
            <person name="Yao Y."/>
        </authorList>
    </citation>
    <scope>NUCLEOTIDE SEQUENCE [LARGE SCALE GENOMIC DNA]</scope>
    <source>
        <strain evidence="6 7">BXX</strain>
    </source>
</reference>
<evidence type="ECO:0000313" key="6">
    <source>
        <dbReference type="EMBL" id="QGU95847.1"/>
    </source>
</evidence>
<dbReference type="InterPro" id="IPR014284">
    <property type="entry name" value="RNA_pol_sigma-70_dom"/>
</dbReference>
<dbReference type="EMBL" id="CP046522">
    <property type="protein sequence ID" value="QGU95847.1"/>
    <property type="molecule type" value="Genomic_DNA"/>
</dbReference>
<dbReference type="AlphaFoldDB" id="A0A6I6F5U1"/>
<gene>
    <name evidence="6" type="ORF">GOM49_12735</name>
</gene>
<dbReference type="InterPro" id="IPR036388">
    <property type="entry name" value="WH-like_DNA-bd_sf"/>
</dbReference>
<keyword evidence="4" id="KW-0804">Transcription</keyword>
<dbReference type="GO" id="GO:0016987">
    <property type="term" value="F:sigma factor activity"/>
    <property type="evidence" value="ECO:0007669"/>
    <property type="project" value="UniProtKB-KW"/>
</dbReference>
<sequence length="189" mass="22248">MNIEQLVKKAKSKDEFAVNELIRMFNPLVLKMVSSIYINGSQREDLIQEGYFTIIRSVETYNISSNSSFTAYVSNAIRKNYYYGIRKASKRNFDTSYEKLIEEGKQLSSNHYLEENIEDSIIKKEEHKMLKEALEKLSQEEREFILFCYNEGHGGIKRYSEMSGIKYVTLQKRKKSILKKLRKLLSIQK</sequence>
<evidence type="ECO:0000256" key="1">
    <source>
        <dbReference type="ARBA" id="ARBA00023015"/>
    </source>
</evidence>
<evidence type="ECO:0000259" key="5">
    <source>
        <dbReference type="Pfam" id="PF04542"/>
    </source>
</evidence>
<evidence type="ECO:0000313" key="7">
    <source>
        <dbReference type="Proteomes" id="UP000422764"/>
    </source>
</evidence>
<protein>
    <submittedName>
        <fullName evidence="6">Sigma-70 family RNA polymerase sigma factor</fullName>
    </submittedName>
</protein>
<dbReference type="Proteomes" id="UP000422764">
    <property type="component" value="Chromosome"/>
</dbReference>
<keyword evidence="3" id="KW-0238">DNA-binding</keyword>
<keyword evidence="7" id="KW-1185">Reference proteome</keyword>
<dbReference type="NCBIfam" id="TIGR02937">
    <property type="entry name" value="sigma70-ECF"/>
    <property type="match status" value="1"/>
</dbReference>
<feature type="domain" description="RNA polymerase sigma-70 region 2" evidence="5">
    <location>
        <begin position="21"/>
        <end position="90"/>
    </location>
</feature>
<name>A0A6I6F5U1_9CLOT</name>
<dbReference type="InterPro" id="IPR007627">
    <property type="entry name" value="RNA_pol_sigma70_r2"/>
</dbReference>
<dbReference type="InterPro" id="IPR013324">
    <property type="entry name" value="RNA_pol_sigma_r3/r4-like"/>
</dbReference>
<proteinExistence type="predicted"/>
<evidence type="ECO:0000256" key="2">
    <source>
        <dbReference type="ARBA" id="ARBA00023082"/>
    </source>
</evidence>
<dbReference type="PANTHER" id="PTHR30385:SF1">
    <property type="entry name" value="RNA POLYMERASE SIGMA-H FACTOR"/>
    <property type="match status" value="1"/>
</dbReference>
<dbReference type="Pfam" id="PF04542">
    <property type="entry name" value="Sigma70_r2"/>
    <property type="match status" value="1"/>
</dbReference>
<dbReference type="InterPro" id="IPR013325">
    <property type="entry name" value="RNA_pol_sigma_r2"/>
</dbReference>
<dbReference type="SUPFAM" id="SSF88659">
    <property type="entry name" value="Sigma3 and sigma4 domains of RNA polymerase sigma factors"/>
    <property type="match status" value="1"/>
</dbReference>
<evidence type="ECO:0000256" key="4">
    <source>
        <dbReference type="ARBA" id="ARBA00023163"/>
    </source>
</evidence>
<organism evidence="6 7">
    <name type="scientific">Clostridium bovifaecis</name>
    <dbReference type="NCBI Taxonomy" id="2184719"/>
    <lineage>
        <taxon>Bacteria</taxon>
        <taxon>Bacillati</taxon>
        <taxon>Bacillota</taxon>
        <taxon>Clostridia</taxon>
        <taxon>Eubacteriales</taxon>
        <taxon>Clostridiaceae</taxon>
        <taxon>Clostridium</taxon>
    </lineage>
</organism>
<dbReference type="GO" id="GO:0006352">
    <property type="term" value="P:DNA-templated transcription initiation"/>
    <property type="evidence" value="ECO:0007669"/>
    <property type="project" value="InterPro"/>
</dbReference>
<dbReference type="SUPFAM" id="SSF88946">
    <property type="entry name" value="Sigma2 domain of RNA polymerase sigma factors"/>
    <property type="match status" value="1"/>
</dbReference>
<evidence type="ECO:0000256" key="3">
    <source>
        <dbReference type="ARBA" id="ARBA00023125"/>
    </source>
</evidence>
<dbReference type="Gene3D" id="1.10.1740.10">
    <property type="match status" value="1"/>
</dbReference>
<dbReference type="GO" id="GO:0003677">
    <property type="term" value="F:DNA binding"/>
    <property type="evidence" value="ECO:0007669"/>
    <property type="project" value="UniProtKB-KW"/>
</dbReference>
<keyword evidence="2" id="KW-0731">Sigma factor</keyword>